<feature type="region of interest" description="Disordered" evidence="3">
    <location>
        <begin position="52"/>
        <end position="75"/>
    </location>
</feature>
<name>A0AAF0JEF7_9BASI</name>
<dbReference type="InterPro" id="IPR001012">
    <property type="entry name" value="UBX_dom"/>
</dbReference>
<dbReference type="Pfam" id="PF00789">
    <property type="entry name" value="UBX"/>
    <property type="match status" value="1"/>
</dbReference>
<dbReference type="SUPFAM" id="SSF54236">
    <property type="entry name" value="Ubiquitin-like"/>
    <property type="match status" value="1"/>
</dbReference>
<keyword evidence="6" id="KW-1185">Reference proteome</keyword>
<gene>
    <name evidence="5" type="primary">ucp10</name>
    <name evidence="5" type="ORF">MPSI1_002642</name>
</gene>
<dbReference type="PANTHER" id="PTHR23322">
    <property type="entry name" value="FAS-ASSOCIATED PROTEIN"/>
    <property type="match status" value="1"/>
</dbReference>
<feature type="domain" description="UBX" evidence="4">
    <location>
        <begin position="408"/>
        <end position="497"/>
    </location>
</feature>
<protein>
    <submittedName>
        <fullName evidence="5">UBX domain-containing protein 10</fullName>
    </submittedName>
</protein>
<dbReference type="SUPFAM" id="SSF52833">
    <property type="entry name" value="Thioredoxin-like"/>
    <property type="match status" value="1"/>
</dbReference>
<dbReference type="PROSITE" id="PS50033">
    <property type="entry name" value="UBX"/>
    <property type="match status" value="1"/>
</dbReference>
<dbReference type="InterPro" id="IPR006577">
    <property type="entry name" value="UAS"/>
</dbReference>
<proteinExistence type="predicted"/>
<dbReference type="PANTHER" id="PTHR23322:SF1">
    <property type="entry name" value="FAS-ASSOCIATED FACTOR 2"/>
    <property type="match status" value="1"/>
</dbReference>
<dbReference type="InterPro" id="IPR036249">
    <property type="entry name" value="Thioredoxin-like_sf"/>
</dbReference>
<dbReference type="SMART" id="SM00166">
    <property type="entry name" value="UBX"/>
    <property type="match status" value="1"/>
</dbReference>
<evidence type="ECO:0000259" key="4">
    <source>
        <dbReference type="PROSITE" id="PS50033"/>
    </source>
</evidence>
<keyword evidence="1 2" id="KW-0175">Coiled coil</keyword>
<dbReference type="GO" id="GO:0043130">
    <property type="term" value="F:ubiquitin binding"/>
    <property type="evidence" value="ECO:0007669"/>
    <property type="project" value="TreeGrafter"/>
</dbReference>
<evidence type="ECO:0000313" key="6">
    <source>
        <dbReference type="Proteomes" id="UP001214628"/>
    </source>
</evidence>
<dbReference type="AlphaFoldDB" id="A0AAF0JEF7"/>
<evidence type="ECO:0000313" key="5">
    <source>
        <dbReference type="EMBL" id="WFD43977.1"/>
    </source>
</evidence>
<dbReference type="InterPro" id="IPR050730">
    <property type="entry name" value="UBX_domain-protein"/>
</dbReference>
<dbReference type="SMART" id="SM00594">
    <property type="entry name" value="UAS"/>
    <property type="match status" value="1"/>
</dbReference>
<reference evidence="5" key="1">
    <citation type="submission" date="2023-02" db="EMBL/GenBank/DDBJ databases">
        <title>Mating type loci evolution in Malassezia.</title>
        <authorList>
            <person name="Coelho M.A."/>
        </authorList>
    </citation>
    <scope>NUCLEOTIDE SEQUENCE</scope>
    <source>
        <strain evidence="5">CBS 14136</strain>
    </source>
</reference>
<evidence type="ECO:0000256" key="2">
    <source>
        <dbReference type="SAM" id="Coils"/>
    </source>
</evidence>
<dbReference type="Proteomes" id="UP001214628">
    <property type="component" value="Chromosome 3"/>
</dbReference>
<dbReference type="Gene3D" id="3.10.20.90">
    <property type="entry name" value="Phosphatidylinositol 3-kinase Catalytic Subunit, Chain A, domain 1"/>
    <property type="match status" value="1"/>
</dbReference>
<accession>A0AAF0JEF7</accession>
<organism evidence="5 6">
    <name type="scientific">Malassezia psittaci</name>
    <dbReference type="NCBI Taxonomy" id="1821823"/>
    <lineage>
        <taxon>Eukaryota</taxon>
        <taxon>Fungi</taxon>
        <taxon>Dikarya</taxon>
        <taxon>Basidiomycota</taxon>
        <taxon>Ustilaginomycotina</taxon>
        <taxon>Malasseziomycetes</taxon>
        <taxon>Malasseziales</taxon>
        <taxon>Malasseziaceae</taxon>
        <taxon>Malassezia</taxon>
    </lineage>
</organism>
<evidence type="ECO:0000256" key="1">
    <source>
        <dbReference type="ARBA" id="ARBA00023054"/>
    </source>
</evidence>
<evidence type="ECO:0000256" key="3">
    <source>
        <dbReference type="SAM" id="MobiDB-lite"/>
    </source>
</evidence>
<sequence>MDIDPVEALRAELALRGVALSQQPNEEMLRVMLDVEHGSVTRAARAISDAQIAEDRHSNSSSMETARPMNLADSEDTSTVRNATSVGHAVVPGRNPRHLAQESVWENGWLIKLWRVIALPFTLVQAAMFFFLRSFGIVRPLPRGASGRFEPSRYTQDPRESARNWISELERDTGCTCEMSDSRSLLLPFYAGSYADALLHAKQQIQILMIVLTSKAHSDDHYFKTHVLTDSRLVDLVRQSEFTVWGGDVHDREAYQVSTLLKTTTYPFIAFVALQPRRSRSRGAVVAHPAVLSRLEGSPHTSLSAQSLVSHINEVLLPRTANYLGELRGERNHREMERQLKADQDRAYAEASRRDQDRVLARRAEETQIAEAQRAKLAQEAQRKLLLEKQSQWRQWARHHLVPAEPSQGTDSIRISVHLPNGQNLQRKFAPSHTLEAVYAFVESTNCPEEDCDPPAGYTHTYAFHLVQTYPRQVLPPTDLSQTLESFSSIGKSANLVVEGPTHQLDDPSESSDAMRRLSSTAGRLSKTRISTLPFQLGSQDAIHRARLGALEQLLPTIKVVSTDSALPGNAYKPLSTLPIRPPPLMDAAMQQPTTPGSPVKGAESPMQYVPYDPARHLQPDVDIDGKISVLPFNLSPLSLPTAFREASLRTLMVNMLSEGPPLHIQRRFKLLPGIEIQLANINQSQDSDAQAMVRLERDSLKVDMMACYPVLLPIHLVRFRYDAHGETDRLATVAVGAWDSQLLVYAMYCDEQPTWVTKGSSNWLNLEMLDFDPKIPVPSNALDSSSESDASDRSEARIVDLMSQQSQMQSLFENRAEELIDHADWESCLEWEKSQKSANQPESDLGLGEINWDNNQIRPMYEGVAENRQYIALVGESLFSQRLLDSVERDQREGRDVSNVHTIQDGKLVAGEQAIDALRERQKEVCAMRDAKLPSWLNQKED</sequence>
<dbReference type="CDD" id="cd01767">
    <property type="entry name" value="UBX"/>
    <property type="match status" value="1"/>
</dbReference>
<dbReference type="GO" id="GO:0005783">
    <property type="term" value="C:endoplasmic reticulum"/>
    <property type="evidence" value="ECO:0007669"/>
    <property type="project" value="TreeGrafter"/>
</dbReference>
<dbReference type="EMBL" id="CP118377">
    <property type="protein sequence ID" value="WFD43977.1"/>
    <property type="molecule type" value="Genomic_DNA"/>
</dbReference>
<feature type="coiled-coil region" evidence="2">
    <location>
        <begin position="362"/>
        <end position="389"/>
    </location>
</feature>
<dbReference type="Gene3D" id="3.40.30.10">
    <property type="entry name" value="Glutaredoxin"/>
    <property type="match status" value="1"/>
</dbReference>
<dbReference type="InterPro" id="IPR029071">
    <property type="entry name" value="Ubiquitin-like_domsf"/>
</dbReference>
<dbReference type="GO" id="GO:0036503">
    <property type="term" value="P:ERAD pathway"/>
    <property type="evidence" value="ECO:0007669"/>
    <property type="project" value="TreeGrafter"/>
</dbReference>